<evidence type="ECO:0000259" key="1">
    <source>
        <dbReference type="PROSITE" id="PS50969"/>
    </source>
</evidence>
<dbReference type="Gene3D" id="3.40.50.1000">
    <property type="entry name" value="HAD superfamily/HAD-like"/>
    <property type="match status" value="1"/>
</dbReference>
<dbReference type="EMBL" id="KJ755191">
    <property type="protein sequence ID" value="AJP09081.1"/>
    <property type="molecule type" value="Genomic_DNA"/>
</dbReference>
<dbReference type="GeneID" id="41900717"/>
<accession>A0A171PVL5</accession>
<dbReference type="SMART" id="SM00577">
    <property type="entry name" value="CPDc"/>
    <property type="match status" value="1"/>
</dbReference>
<dbReference type="InterPro" id="IPR004274">
    <property type="entry name" value="FCP1_dom"/>
</dbReference>
<dbReference type="RefSeq" id="YP_009701581.1">
    <property type="nucleotide sequence ID" value="NC_044938.1"/>
</dbReference>
<dbReference type="InterPro" id="IPR036412">
    <property type="entry name" value="HAD-like_sf"/>
</dbReference>
<organism evidence="2 3">
    <name type="scientific">Heliothis virescens ascovirus 3f</name>
    <dbReference type="NCBI Taxonomy" id="328614"/>
    <lineage>
        <taxon>Viruses</taxon>
        <taxon>Varidnaviria</taxon>
        <taxon>Bamfordvirae</taxon>
        <taxon>Nucleocytoviricota</taxon>
        <taxon>Megaviricetes</taxon>
        <taxon>Pimascovirales</taxon>
        <taxon>Pimascovirales incertae sedis</taxon>
        <taxon>Ascoviridae</taxon>
        <taxon>Ascovirus</taxon>
        <taxon>Ascovirus hvav3a</taxon>
    </lineage>
</organism>
<dbReference type="InterPro" id="IPR023214">
    <property type="entry name" value="HAD_sf"/>
</dbReference>
<dbReference type="InterPro" id="IPR050365">
    <property type="entry name" value="TIM50"/>
</dbReference>
<dbReference type="Proteomes" id="UP000232922">
    <property type="component" value="Genome"/>
</dbReference>
<evidence type="ECO:0000313" key="2">
    <source>
        <dbReference type="EMBL" id="AJP09081.1"/>
    </source>
</evidence>
<reference evidence="3" key="1">
    <citation type="submission" date="2014-04" db="EMBL/GenBank/DDBJ databases">
        <authorList>
            <person name="Wei Y."/>
            <person name="Huang G."/>
            <person name="Cheng X."/>
        </authorList>
    </citation>
    <scope>NUCLEOTIDE SEQUENCE [LARGE SCALE GENOMIC DNA]</scope>
</reference>
<dbReference type="KEGG" id="vg:41900717"/>
<name>A0A171PVL5_9VIRU</name>
<proteinExistence type="predicted"/>
<dbReference type="Pfam" id="PF03031">
    <property type="entry name" value="NIF"/>
    <property type="match status" value="1"/>
</dbReference>
<protein>
    <recommendedName>
        <fullName evidence="1">FCP1 homology domain-containing protein</fullName>
    </recommendedName>
</protein>
<dbReference type="PROSITE" id="PS50969">
    <property type="entry name" value="FCP1"/>
    <property type="match status" value="1"/>
</dbReference>
<sequence>MFAKPEPAIRSKPTVFLDLDNTLICSLRLDSAESEMARNVNGFVPAVIFSDYEVYKRPHLDEFLSYLFENFRVGVWTAASKDYAAVITAELILRKHPNRRLEMFLSSDETRTAGEEVGGVKNLNALWDLWGADVIIERDDAIIIDDLPDVYITQPHRCIPVVAYHAQDADAPTDTGLKQLQRDLHDRYT</sequence>
<evidence type="ECO:0000313" key="3">
    <source>
        <dbReference type="Proteomes" id="UP000232922"/>
    </source>
</evidence>
<feature type="domain" description="FCP1 homology" evidence="1">
    <location>
        <begin position="8"/>
        <end position="187"/>
    </location>
</feature>
<dbReference type="SUPFAM" id="SSF56784">
    <property type="entry name" value="HAD-like"/>
    <property type="match status" value="1"/>
</dbReference>
<dbReference type="PANTHER" id="PTHR12210">
    <property type="entry name" value="DULLARD PROTEIN PHOSPHATASE"/>
    <property type="match status" value="1"/>
</dbReference>